<proteinExistence type="predicted"/>
<evidence type="ECO:0000313" key="2">
    <source>
        <dbReference type="Proteomes" id="UP001165060"/>
    </source>
</evidence>
<organism evidence="1 2">
    <name type="scientific">Tetraparma gracilis</name>
    <dbReference type="NCBI Taxonomy" id="2962635"/>
    <lineage>
        <taxon>Eukaryota</taxon>
        <taxon>Sar</taxon>
        <taxon>Stramenopiles</taxon>
        <taxon>Ochrophyta</taxon>
        <taxon>Bolidophyceae</taxon>
        <taxon>Parmales</taxon>
        <taxon>Triparmaceae</taxon>
        <taxon>Tetraparma</taxon>
    </lineage>
</organism>
<keyword evidence="2" id="KW-1185">Reference proteome</keyword>
<comment type="caution">
    <text evidence="1">The sequence shown here is derived from an EMBL/GenBank/DDBJ whole genome shotgun (WGS) entry which is preliminary data.</text>
</comment>
<dbReference type="EMBL" id="BRYB01001154">
    <property type="protein sequence ID" value="GMI19285.1"/>
    <property type="molecule type" value="Genomic_DNA"/>
</dbReference>
<sequence length="97" mass="10588">MSGPASEWLDLLSSIQSLHQPTLLESPLFTISPELRSRLDAASESAAAVSAQNSADEAQADALLDDYFSVVNMVNQALVTLDEEISEHERRRAEKSD</sequence>
<gene>
    <name evidence="1" type="ORF">TeGR_g14427</name>
</gene>
<protein>
    <submittedName>
        <fullName evidence="1">Uncharacterized protein</fullName>
    </submittedName>
</protein>
<dbReference type="Proteomes" id="UP001165060">
    <property type="component" value="Unassembled WGS sequence"/>
</dbReference>
<accession>A0ABQ6M4G8</accession>
<name>A0ABQ6M4G8_9STRA</name>
<evidence type="ECO:0000313" key="1">
    <source>
        <dbReference type="EMBL" id="GMI19285.1"/>
    </source>
</evidence>
<reference evidence="1 2" key="1">
    <citation type="journal article" date="2023" name="Commun. Biol.">
        <title>Genome analysis of Parmales, the sister group of diatoms, reveals the evolutionary specialization of diatoms from phago-mixotrophs to photoautotrophs.</title>
        <authorList>
            <person name="Ban H."/>
            <person name="Sato S."/>
            <person name="Yoshikawa S."/>
            <person name="Yamada K."/>
            <person name="Nakamura Y."/>
            <person name="Ichinomiya M."/>
            <person name="Sato N."/>
            <person name="Blanc-Mathieu R."/>
            <person name="Endo H."/>
            <person name="Kuwata A."/>
            <person name="Ogata H."/>
        </authorList>
    </citation>
    <scope>NUCLEOTIDE SEQUENCE [LARGE SCALE GENOMIC DNA]</scope>
</reference>